<dbReference type="RefSeq" id="WP_087633534.1">
    <property type="nucleotide sequence ID" value="NZ_FCNZ02000041.1"/>
</dbReference>
<accession>A0A158KCU4</accession>
<keyword evidence="3" id="KW-0808">Transferase</keyword>
<dbReference type="PANTHER" id="PTHR44757">
    <property type="entry name" value="DIGUANYLATE CYCLASE DGCP"/>
    <property type="match status" value="1"/>
</dbReference>
<dbReference type="GO" id="GO:0016301">
    <property type="term" value="F:kinase activity"/>
    <property type="evidence" value="ECO:0007669"/>
    <property type="project" value="UniProtKB-KW"/>
</dbReference>
<dbReference type="InterPro" id="IPR000700">
    <property type="entry name" value="PAS-assoc_C"/>
</dbReference>
<gene>
    <name evidence="3" type="ORF">AWB66_05824</name>
</gene>
<dbReference type="SMART" id="SM00091">
    <property type="entry name" value="PAS"/>
    <property type="match status" value="1"/>
</dbReference>
<dbReference type="PROSITE" id="PS50113">
    <property type="entry name" value="PAC"/>
    <property type="match status" value="1"/>
</dbReference>
<comment type="caution">
    <text evidence="3">The sequence shown here is derived from an EMBL/GenBank/DDBJ whole genome shotgun (WGS) entry which is preliminary data.</text>
</comment>
<keyword evidence="4" id="KW-1185">Reference proteome</keyword>
<dbReference type="Pfam" id="PF08448">
    <property type="entry name" value="PAS_4"/>
    <property type="match status" value="1"/>
</dbReference>
<dbReference type="STRING" id="326475.AWB66_05824"/>
<evidence type="ECO:0000259" key="1">
    <source>
        <dbReference type="PROSITE" id="PS50112"/>
    </source>
</evidence>
<organism evidence="3 4">
    <name type="scientific">Caballeronia telluris</name>
    <dbReference type="NCBI Taxonomy" id="326475"/>
    <lineage>
        <taxon>Bacteria</taxon>
        <taxon>Pseudomonadati</taxon>
        <taxon>Pseudomonadota</taxon>
        <taxon>Betaproteobacteria</taxon>
        <taxon>Burkholderiales</taxon>
        <taxon>Burkholderiaceae</taxon>
        <taxon>Caballeronia</taxon>
    </lineage>
</organism>
<evidence type="ECO:0000259" key="2">
    <source>
        <dbReference type="PROSITE" id="PS50113"/>
    </source>
</evidence>
<name>A0A158KCU4_9BURK</name>
<proteinExistence type="predicted"/>
<evidence type="ECO:0000313" key="3">
    <source>
        <dbReference type="EMBL" id="SAL78360.1"/>
    </source>
</evidence>
<reference evidence="3" key="1">
    <citation type="submission" date="2016-01" db="EMBL/GenBank/DDBJ databases">
        <authorList>
            <person name="Peeters Charlotte."/>
        </authorList>
    </citation>
    <scope>NUCLEOTIDE SEQUENCE</scope>
    <source>
        <strain evidence="3">LMG 22936</strain>
    </source>
</reference>
<protein>
    <submittedName>
        <fullName evidence="3">Signal transduction histidine kinase with CheB and CheR activity</fullName>
    </submittedName>
</protein>
<dbReference type="NCBIfam" id="TIGR00229">
    <property type="entry name" value="sensory_box"/>
    <property type="match status" value="1"/>
</dbReference>
<dbReference type="PROSITE" id="PS50112">
    <property type="entry name" value="PAS"/>
    <property type="match status" value="1"/>
</dbReference>
<dbReference type="CDD" id="cd00130">
    <property type="entry name" value="PAS"/>
    <property type="match status" value="1"/>
</dbReference>
<evidence type="ECO:0000313" key="4">
    <source>
        <dbReference type="Proteomes" id="UP000054717"/>
    </source>
</evidence>
<sequence>MVFDKLLTQAILGTASDAIIASDQDGVIHFWNQGAERIFGYAASEAVGQSLDIIVPPDFRQRHWDGYRRVMQTGESHFDRGDLLSVPANRKDGTRISVEFSIVPLKNHEGRVDGMAAIMRDVTKRQAEMRALKAQLARTGMAP</sequence>
<dbReference type="Gene3D" id="3.30.450.20">
    <property type="entry name" value="PAS domain"/>
    <property type="match status" value="1"/>
</dbReference>
<dbReference type="EMBL" id="FCNZ02000041">
    <property type="protein sequence ID" value="SAL78360.1"/>
    <property type="molecule type" value="Genomic_DNA"/>
</dbReference>
<keyword evidence="3" id="KW-0418">Kinase</keyword>
<dbReference type="InterPro" id="IPR013656">
    <property type="entry name" value="PAS_4"/>
</dbReference>
<feature type="domain" description="PAS" evidence="1">
    <location>
        <begin position="4"/>
        <end position="74"/>
    </location>
</feature>
<feature type="domain" description="PAC" evidence="2">
    <location>
        <begin position="82"/>
        <end position="134"/>
    </location>
</feature>
<dbReference type="SUPFAM" id="SSF55785">
    <property type="entry name" value="PYP-like sensor domain (PAS domain)"/>
    <property type="match status" value="1"/>
</dbReference>
<dbReference type="PANTHER" id="PTHR44757:SF2">
    <property type="entry name" value="BIOFILM ARCHITECTURE MAINTENANCE PROTEIN MBAA"/>
    <property type="match status" value="1"/>
</dbReference>
<dbReference type="Proteomes" id="UP000054717">
    <property type="component" value="Unassembled WGS sequence"/>
</dbReference>
<dbReference type="InterPro" id="IPR052155">
    <property type="entry name" value="Biofilm_reg_signaling"/>
</dbReference>
<dbReference type="InterPro" id="IPR035965">
    <property type="entry name" value="PAS-like_dom_sf"/>
</dbReference>
<dbReference type="AlphaFoldDB" id="A0A158KCU4"/>
<dbReference type="InterPro" id="IPR000014">
    <property type="entry name" value="PAS"/>
</dbReference>